<feature type="transmembrane region" description="Helical" evidence="6">
    <location>
        <begin position="225"/>
        <end position="255"/>
    </location>
</feature>
<dbReference type="InterPro" id="IPR052027">
    <property type="entry name" value="PspC"/>
</dbReference>
<feature type="transmembrane region" description="Helical" evidence="6">
    <location>
        <begin position="275"/>
        <end position="297"/>
    </location>
</feature>
<keyword evidence="5 6" id="KW-0472">Membrane</keyword>
<feature type="domain" description="PspC-related ToastRack" evidence="9">
    <location>
        <begin position="394"/>
        <end position="517"/>
    </location>
</feature>
<protein>
    <submittedName>
        <fullName evidence="10">PspC domain-containing protein</fullName>
    </submittedName>
</protein>
<feature type="transmembrane region" description="Helical" evidence="6">
    <location>
        <begin position="309"/>
        <end position="328"/>
    </location>
</feature>
<dbReference type="PANTHER" id="PTHR33885:SF3">
    <property type="entry name" value="PHAGE SHOCK PROTEIN C"/>
    <property type="match status" value="1"/>
</dbReference>
<evidence type="ECO:0000256" key="6">
    <source>
        <dbReference type="SAM" id="Phobius"/>
    </source>
</evidence>
<comment type="subcellular location">
    <subcellularLocation>
        <location evidence="1">Cell membrane</location>
        <topology evidence="1">Single-pass membrane protein</topology>
    </subcellularLocation>
</comment>
<evidence type="ECO:0000256" key="2">
    <source>
        <dbReference type="ARBA" id="ARBA00022475"/>
    </source>
</evidence>
<comment type="caution">
    <text evidence="10">The sequence shown here is derived from an EMBL/GenBank/DDBJ whole genome shotgun (WGS) entry which is preliminary data.</text>
</comment>
<dbReference type="Pfam" id="PF04024">
    <property type="entry name" value="PspC"/>
    <property type="match status" value="1"/>
</dbReference>
<keyword evidence="2" id="KW-1003">Cell membrane</keyword>
<keyword evidence="3 6" id="KW-0812">Transmembrane</keyword>
<evidence type="ECO:0000313" key="10">
    <source>
        <dbReference type="EMBL" id="MFD2161694.1"/>
    </source>
</evidence>
<feature type="domain" description="Phage shock protein PspC N-terminal" evidence="7">
    <location>
        <begin position="105"/>
        <end position="160"/>
    </location>
</feature>
<name>A0ABW4ZII2_9SPHI</name>
<evidence type="ECO:0000256" key="5">
    <source>
        <dbReference type="ARBA" id="ARBA00023136"/>
    </source>
</evidence>
<dbReference type="InterPro" id="IPR054321">
    <property type="entry name" value="PspC-rel_TM"/>
</dbReference>
<dbReference type="Pfam" id="PF22744">
    <property type="entry name" value="Toast-rack_PspC-Cterm"/>
    <property type="match status" value="1"/>
</dbReference>
<proteinExistence type="predicted"/>
<dbReference type="PANTHER" id="PTHR33885">
    <property type="entry name" value="PHAGE SHOCK PROTEIN C"/>
    <property type="match status" value="1"/>
</dbReference>
<organism evidence="10 11">
    <name type="scientific">Paradesertivirga mongoliensis</name>
    <dbReference type="NCBI Taxonomy" id="2100740"/>
    <lineage>
        <taxon>Bacteria</taxon>
        <taxon>Pseudomonadati</taxon>
        <taxon>Bacteroidota</taxon>
        <taxon>Sphingobacteriia</taxon>
        <taxon>Sphingobacteriales</taxon>
        <taxon>Sphingobacteriaceae</taxon>
        <taxon>Paradesertivirga</taxon>
    </lineage>
</organism>
<sequence length="525" mass="59814">MNKTIIININGIVFHIEEDAYEILKSYMTEVKRHFAYSPDSDEIVTDIENRLAEMFNERLAEQSKQVIVLADVEEITAQMGKASDFAGNDEDETFEATKLKSSRNLYKDSEDRMIGGVCAGLGHYFNIEAKWVRLITLISTLFTGIGLIPYLILWIVLPTAKTRQEKMSMKGEPINLQNFKKTFDEEAEMSKQDVNSAYNAPYQRIQSNDPIREIFSFIGKLLKLLIKILVALIIVLSGFALFALIIGLLFGLGFVNHTGFEHFPFNTIRPAFRAPIFLSAFLILVIPLLALTLFAVRVLINRRVVSRYGSFAMLILWLTGVGMGVYYGSKTAADFKSEARVEQTSELNIHPTLVLKLNSKIFLTAEDSLKYNIDSGELSGRVIYGDENFADEMRRFDLFIEKSDDGKLSLVKELSGRGRTMEDAIEAAQRVSYRTTQQDSVIQFDKYWSLTGTGLFRAQELDLRLRIPVNTRIIIDHDLDHHLRNLNPWDCRSEGSEHNTPTEWIMTEDGLKCTNEDAERKHEE</sequence>
<dbReference type="Proteomes" id="UP001597387">
    <property type="component" value="Unassembled WGS sequence"/>
</dbReference>
<evidence type="ECO:0000259" key="7">
    <source>
        <dbReference type="Pfam" id="PF04024"/>
    </source>
</evidence>
<evidence type="ECO:0000259" key="9">
    <source>
        <dbReference type="Pfam" id="PF22744"/>
    </source>
</evidence>
<keyword evidence="11" id="KW-1185">Reference proteome</keyword>
<evidence type="ECO:0000256" key="1">
    <source>
        <dbReference type="ARBA" id="ARBA00004162"/>
    </source>
</evidence>
<evidence type="ECO:0000256" key="3">
    <source>
        <dbReference type="ARBA" id="ARBA00022692"/>
    </source>
</evidence>
<dbReference type="EMBL" id="JBHUHZ010000001">
    <property type="protein sequence ID" value="MFD2161694.1"/>
    <property type="molecule type" value="Genomic_DNA"/>
</dbReference>
<dbReference type="RefSeq" id="WP_255898747.1">
    <property type="nucleotide sequence ID" value="NZ_JAFMZO010000001.1"/>
</dbReference>
<dbReference type="Pfam" id="PF22571">
    <property type="entry name" value="LiaI-LiaF-TM_PspC"/>
    <property type="match status" value="1"/>
</dbReference>
<reference evidence="11" key="1">
    <citation type="journal article" date="2019" name="Int. J. Syst. Evol. Microbiol.">
        <title>The Global Catalogue of Microorganisms (GCM) 10K type strain sequencing project: providing services to taxonomists for standard genome sequencing and annotation.</title>
        <authorList>
            <consortium name="The Broad Institute Genomics Platform"/>
            <consortium name="The Broad Institute Genome Sequencing Center for Infectious Disease"/>
            <person name="Wu L."/>
            <person name="Ma J."/>
        </authorList>
    </citation>
    <scope>NUCLEOTIDE SEQUENCE [LARGE SCALE GENOMIC DNA]</scope>
    <source>
        <strain evidence="11">KCTC 42217</strain>
    </source>
</reference>
<gene>
    <name evidence="10" type="ORF">ACFSJU_04770</name>
</gene>
<keyword evidence="4 6" id="KW-1133">Transmembrane helix</keyword>
<feature type="domain" description="PspC-related transmembrane region" evidence="8">
    <location>
        <begin position="210"/>
        <end position="336"/>
    </location>
</feature>
<feature type="transmembrane region" description="Helical" evidence="6">
    <location>
        <begin position="132"/>
        <end position="158"/>
    </location>
</feature>
<evidence type="ECO:0000313" key="11">
    <source>
        <dbReference type="Proteomes" id="UP001597387"/>
    </source>
</evidence>
<dbReference type="InterPro" id="IPR007168">
    <property type="entry name" value="Phageshock_PspC_N"/>
</dbReference>
<evidence type="ECO:0000259" key="8">
    <source>
        <dbReference type="Pfam" id="PF22571"/>
    </source>
</evidence>
<evidence type="ECO:0000256" key="4">
    <source>
        <dbReference type="ARBA" id="ARBA00022989"/>
    </source>
</evidence>
<accession>A0ABW4ZII2</accession>
<dbReference type="InterPro" id="IPR054319">
    <property type="entry name" value="PspC-rel_ToastRack"/>
</dbReference>